<reference evidence="2 3" key="1">
    <citation type="submission" date="2019-08" db="EMBL/GenBank/DDBJ databases">
        <title>Actinomadura sp. nov. CYP1-5 isolated from mountain soil.</title>
        <authorList>
            <person name="Songsumanus A."/>
            <person name="Kuncharoen N."/>
            <person name="Kudo T."/>
            <person name="Yuki M."/>
            <person name="Igarashi Y."/>
            <person name="Tanasupawat S."/>
        </authorList>
    </citation>
    <scope>NUCLEOTIDE SEQUENCE [LARGE SCALE GENOMIC DNA]</scope>
    <source>
        <strain evidence="2 3">CYP1-5</strain>
    </source>
</reference>
<dbReference type="Pfam" id="PF19054">
    <property type="entry name" value="DUF5753"/>
    <property type="match status" value="1"/>
</dbReference>
<dbReference type="Pfam" id="PF13560">
    <property type="entry name" value="HTH_31"/>
    <property type="match status" value="1"/>
</dbReference>
<evidence type="ECO:0000313" key="2">
    <source>
        <dbReference type="EMBL" id="TYK44662.1"/>
    </source>
</evidence>
<dbReference type="AlphaFoldDB" id="A0A5D3F9A9"/>
<protein>
    <submittedName>
        <fullName evidence="2">Helix-turn-helix domain-containing protein</fullName>
    </submittedName>
</protein>
<accession>A0A5D3F9A9</accession>
<keyword evidence="3" id="KW-1185">Reference proteome</keyword>
<dbReference type="GO" id="GO:0003677">
    <property type="term" value="F:DNA binding"/>
    <property type="evidence" value="ECO:0007669"/>
    <property type="project" value="InterPro"/>
</dbReference>
<dbReference type="InterPro" id="IPR010982">
    <property type="entry name" value="Lambda_DNA-bd_dom_sf"/>
</dbReference>
<dbReference type="PROSITE" id="PS50943">
    <property type="entry name" value="HTH_CROC1"/>
    <property type="match status" value="1"/>
</dbReference>
<evidence type="ECO:0000259" key="1">
    <source>
        <dbReference type="PROSITE" id="PS50943"/>
    </source>
</evidence>
<evidence type="ECO:0000313" key="3">
    <source>
        <dbReference type="Proteomes" id="UP000323505"/>
    </source>
</evidence>
<dbReference type="SMART" id="SM00530">
    <property type="entry name" value="HTH_XRE"/>
    <property type="match status" value="1"/>
</dbReference>
<name>A0A5D3F9A9_9ACTN</name>
<dbReference type="EMBL" id="VSRQ01000008">
    <property type="protein sequence ID" value="TYK44662.1"/>
    <property type="molecule type" value="Genomic_DNA"/>
</dbReference>
<dbReference type="InterPro" id="IPR001387">
    <property type="entry name" value="Cro/C1-type_HTH"/>
</dbReference>
<dbReference type="InterPro" id="IPR043917">
    <property type="entry name" value="DUF5753"/>
</dbReference>
<dbReference type="SUPFAM" id="SSF47413">
    <property type="entry name" value="lambda repressor-like DNA-binding domains"/>
    <property type="match status" value="1"/>
</dbReference>
<gene>
    <name evidence="2" type="ORF">FXF68_34480</name>
</gene>
<proteinExistence type="predicted"/>
<sequence length="293" mass="32724">MSERKVRLLSGTPNPTVKRKRLGIELRALREQAGLTCEQVGERLGYSGPRISRIETGKISAKPGDVHELLEVYGVTGAEATALVQLARDARKKGWWHTYGMNLPEWFQVYVGFEAEAVTFGDFQPLYIPGLLQTEDYALAVLQASPTPGMPEEIDRQVAVRLERQGILTADHQPEFWFVISETALRVRLGSDDVMRGELLHLAEVASRPNVTVQILPATAAAHVNPVTGFRILGFADPKDPTIVYVEHLTGALFLEREDEVRRYRLVFDHLRAEALGKSASLDLIRRIADEMS</sequence>
<dbReference type="CDD" id="cd00093">
    <property type="entry name" value="HTH_XRE"/>
    <property type="match status" value="1"/>
</dbReference>
<organism evidence="2 3">
    <name type="scientific">Actinomadura decatromicini</name>
    <dbReference type="NCBI Taxonomy" id="2604572"/>
    <lineage>
        <taxon>Bacteria</taxon>
        <taxon>Bacillati</taxon>
        <taxon>Actinomycetota</taxon>
        <taxon>Actinomycetes</taxon>
        <taxon>Streptosporangiales</taxon>
        <taxon>Thermomonosporaceae</taxon>
        <taxon>Actinomadura</taxon>
    </lineage>
</organism>
<comment type="caution">
    <text evidence="2">The sequence shown here is derived from an EMBL/GenBank/DDBJ whole genome shotgun (WGS) entry which is preliminary data.</text>
</comment>
<dbReference type="Gene3D" id="1.10.260.40">
    <property type="entry name" value="lambda repressor-like DNA-binding domains"/>
    <property type="match status" value="1"/>
</dbReference>
<dbReference type="Proteomes" id="UP000323505">
    <property type="component" value="Unassembled WGS sequence"/>
</dbReference>
<feature type="domain" description="HTH cro/C1-type" evidence="1">
    <location>
        <begin position="26"/>
        <end position="80"/>
    </location>
</feature>